<dbReference type="AlphaFoldDB" id="K4LHQ8"/>
<dbReference type="Pfam" id="PF08676">
    <property type="entry name" value="MutL_C"/>
    <property type="match status" value="1"/>
</dbReference>
<dbReference type="Gene3D" id="3.30.1370.100">
    <property type="entry name" value="MutL, C-terminal domain, regulatory subdomain"/>
    <property type="match status" value="1"/>
</dbReference>
<dbReference type="KEGG" id="tpz:Tph_c13860"/>
<dbReference type="SUPFAM" id="SSF55874">
    <property type="entry name" value="ATPase domain of HSP90 chaperone/DNA topoisomerase II/histidine kinase"/>
    <property type="match status" value="1"/>
</dbReference>
<proteinExistence type="inferred from homology"/>
<keyword evidence="8" id="KW-1185">Reference proteome</keyword>
<feature type="domain" description="DNA mismatch repair protein S5" evidence="6">
    <location>
        <begin position="209"/>
        <end position="327"/>
    </location>
</feature>
<dbReference type="Pfam" id="PF13589">
    <property type="entry name" value="HATPase_c_3"/>
    <property type="match status" value="1"/>
</dbReference>
<dbReference type="InterPro" id="IPR037198">
    <property type="entry name" value="MutL_C_sf"/>
</dbReference>
<dbReference type="InterPro" id="IPR036890">
    <property type="entry name" value="HATPase_C_sf"/>
</dbReference>
<dbReference type="Gene3D" id="3.30.230.10">
    <property type="match status" value="1"/>
</dbReference>
<dbReference type="InterPro" id="IPR038973">
    <property type="entry name" value="MutL/Mlh/Pms-like"/>
</dbReference>
<dbReference type="InterPro" id="IPR002099">
    <property type="entry name" value="MutL/Mlh/PMS"/>
</dbReference>
<dbReference type="PANTHER" id="PTHR10073">
    <property type="entry name" value="DNA MISMATCH REPAIR PROTEIN MLH, PMS, MUTL"/>
    <property type="match status" value="1"/>
</dbReference>
<dbReference type="Pfam" id="PF01119">
    <property type="entry name" value="DNA_mis_repair"/>
    <property type="match status" value="1"/>
</dbReference>
<dbReference type="Proteomes" id="UP000000467">
    <property type="component" value="Chromosome"/>
</dbReference>
<dbReference type="CDD" id="cd00782">
    <property type="entry name" value="MutL_Trans"/>
    <property type="match status" value="1"/>
</dbReference>
<dbReference type="InterPro" id="IPR020667">
    <property type="entry name" value="DNA_mismatch_repair_MutL"/>
</dbReference>
<dbReference type="InterPro" id="IPR042121">
    <property type="entry name" value="MutL_C_regsub"/>
</dbReference>
<feature type="domain" description="MutL C-terminal dimerisation" evidence="5">
    <location>
        <begin position="390"/>
        <end position="533"/>
    </location>
</feature>
<evidence type="ECO:0000313" key="7">
    <source>
        <dbReference type="EMBL" id="AFV11602.1"/>
    </source>
</evidence>
<evidence type="ECO:0000256" key="4">
    <source>
        <dbReference type="HAMAP-Rule" id="MF_00149"/>
    </source>
</evidence>
<reference evidence="7 8" key="1">
    <citation type="journal article" date="2012" name="BMC Genomics">
        <title>Genome-guided analysis of physiological and morphological traits of the fermentative acetate oxidizer Thermacetogenium phaeum.</title>
        <authorList>
            <person name="Oehler D."/>
            <person name="Poehlein A."/>
            <person name="Leimbach A."/>
            <person name="Muller N."/>
            <person name="Daniel R."/>
            <person name="Gottschalk G."/>
            <person name="Schink B."/>
        </authorList>
    </citation>
    <scope>NUCLEOTIDE SEQUENCE [LARGE SCALE GENOMIC DNA]</scope>
    <source>
        <strain evidence="8">ATCC BAA-254 / DSM 26808 / PB</strain>
    </source>
</reference>
<dbReference type="InterPro" id="IPR020568">
    <property type="entry name" value="Ribosomal_Su5_D2-typ_SF"/>
</dbReference>
<dbReference type="Gene3D" id="3.30.1540.20">
    <property type="entry name" value="MutL, C-terminal domain, dimerisation subdomain"/>
    <property type="match status" value="1"/>
</dbReference>
<dbReference type="GO" id="GO:0140664">
    <property type="term" value="F:ATP-dependent DNA damage sensor activity"/>
    <property type="evidence" value="ECO:0007669"/>
    <property type="project" value="InterPro"/>
</dbReference>
<accession>K4LHQ8</accession>
<dbReference type="InterPro" id="IPR014721">
    <property type="entry name" value="Ribsml_uS5_D2-typ_fold_subgr"/>
</dbReference>
<dbReference type="HOGENOM" id="CLU_004131_4_1_9"/>
<evidence type="ECO:0000313" key="8">
    <source>
        <dbReference type="Proteomes" id="UP000000467"/>
    </source>
</evidence>
<dbReference type="SMART" id="SM00853">
    <property type="entry name" value="MutL_C"/>
    <property type="match status" value="1"/>
</dbReference>
<dbReference type="GO" id="GO:0032300">
    <property type="term" value="C:mismatch repair complex"/>
    <property type="evidence" value="ECO:0007669"/>
    <property type="project" value="InterPro"/>
</dbReference>
<sequence>MGIIKLLAPEVVNQIAAGEVVERPVSVVKELLENAIDAAATQITVVIEDAGLKEIRVIDNGMGMTGEDAELAIARHATSKIRNAGDLDRVATLGFRGEALAAIASVSRLTLITRTAEMIAGTRIVVEGGEKKQVTSIGCPHGTQVIVRDLFFNSPPRRKFLKSIQAEKAAVADLLSRFALGYPEIALNFYSGKRLSLATPGQAEPIEIACILYGKEAKDNFLEIFYEGEGVRIRGIVSKPQFTRASRHYQTFFVNRRLVRNYHLSRALESAYEGLVTSGHYPCVAIYLDLEPKTIDVNVHPTKSDIRFADPALVARALYRAVRNTLANYQTQRRLSHQLLVEHKNHSSVHSLPGNGFNNWRNESAVCESAPLFYKPESECRQPFFREMRLIGQAQGLYIIAEKGDNIFIIDQHAAHERIRYEEIMKNMERKEYFAQKLSVPQEVRLSPEERIIYLDNKDLLKGVGYELKEAGTSSFLIISVPPGLNDDPGQLFREMLEVLRQERGIRENPMKFYEKVAMMSACKSAVKAGDILTTGEMRAILQQLDDTANPDNCPHGRPTYIRLAKSELDKRFFR</sequence>
<dbReference type="GO" id="GO:0006298">
    <property type="term" value="P:mismatch repair"/>
    <property type="evidence" value="ECO:0007669"/>
    <property type="project" value="UniProtKB-UniRule"/>
</dbReference>
<dbReference type="SMART" id="SM01340">
    <property type="entry name" value="DNA_mis_repair"/>
    <property type="match status" value="1"/>
</dbReference>
<evidence type="ECO:0000256" key="1">
    <source>
        <dbReference type="ARBA" id="ARBA00006082"/>
    </source>
</evidence>
<dbReference type="InterPro" id="IPR014790">
    <property type="entry name" value="MutL_C"/>
</dbReference>
<dbReference type="InterPro" id="IPR042120">
    <property type="entry name" value="MutL_C_dimsub"/>
</dbReference>
<name>K4LHQ8_THEPS</name>
<keyword evidence="3 4" id="KW-0234">DNA repair</keyword>
<gene>
    <name evidence="7" type="primary">mutL1</name>
    <name evidence="4" type="synonym">mutL</name>
    <name evidence="7" type="ordered locus">Tph_c13860</name>
</gene>
<dbReference type="GO" id="GO:0030983">
    <property type="term" value="F:mismatched DNA binding"/>
    <property type="evidence" value="ECO:0007669"/>
    <property type="project" value="InterPro"/>
</dbReference>
<dbReference type="InterPro" id="IPR014762">
    <property type="entry name" value="DNA_mismatch_repair_CS"/>
</dbReference>
<dbReference type="FunFam" id="3.30.565.10:FF:000003">
    <property type="entry name" value="DNA mismatch repair endonuclease MutL"/>
    <property type="match status" value="1"/>
</dbReference>
<comment type="function">
    <text evidence="4">This protein is involved in the repair of mismatches in DNA. It is required for dam-dependent methyl-directed DNA mismatch repair. May act as a 'molecular matchmaker', a protein that promotes the formation of a stable complex between two or more DNA-binding proteins in an ATP-dependent manner without itself being part of a final effector complex.</text>
</comment>
<evidence type="ECO:0000259" key="6">
    <source>
        <dbReference type="SMART" id="SM01340"/>
    </source>
</evidence>
<dbReference type="STRING" id="1089553.Tph_c13860"/>
<dbReference type="RefSeq" id="WP_015050482.1">
    <property type="nucleotide sequence ID" value="NC_018870.1"/>
</dbReference>
<organism evidence="7 8">
    <name type="scientific">Thermacetogenium phaeum (strain ATCC BAA-254 / DSM 26808 / PB)</name>
    <dbReference type="NCBI Taxonomy" id="1089553"/>
    <lineage>
        <taxon>Bacteria</taxon>
        <taxon>Bacillati</taxon>
        <taxon>Bacillota</taxon>
        <taxon>Clostridia</taxon>
        <taxon>Thermoanaerobacterales</taxon>
        <taxon>Thermoanaerobacteraceae</taxon>
        <taxon>Thermacetogenium</taxon>
    </lineage>
</organism>
<dbReference type="eggNOG" id="COG0323">
    <property type="taxonomic scope" value="Bacteria"/>
</dbReference>
<dbReference type="HAMAP" id="MF_00149">
    <property type="entry name" value="DNA_mis_repair"/>
    <property type="match status" value="1"/>
</dbReference>
<dbReference type="SUPFAM" id="SSF54211">
    <property type="entry name" value="Ribosomal protein S5 domain 2-like"/>
    <property type="match status" value="1"/>
</dbReference>
<dbReference type="PANTHER" id="PTHR10073:SF12">
    <property type="entry name" value="DNA MISMATCH REPAIR PROTEIN MLH1"/>
    <property type="match status" value="1"/>
</dbReference>
<dbReference type="EMBL" id="CP003732">
    <property type="protein sequence ID" value="AFV11602.1"/>
    <property type="molecule type" value="Genomic_DNA"/>
</dbReference>
<dbReference type="GO" id="GO:0016887">
    <property type="term" value="F:ATP hydrolysis activity"/>
    <property type="evidence" value="ECO:0007669"/>
    <property type="project" value="InterPro"/>
</dbReference>
<dbReference type="InterPro" id="IPR013507">
    <property type="entry name" value="DNA_mismatch_S5_2-like"/>
</dbReference>
<dbReference type="GO" id="GO:0005524">
    <property type="term" value="F:ATP binding"/>
    <property type="evidence" value="ECO:0007669"/>
    <property type="project" value="InterPro"/>
</dbReference>
<dbReference type="Gene3D" id="3.30.565.10">
    <property type="entry name" value="Histidine kinase-like ATPase, C-terminal domain"/>
    <property type="match status" value="1"/>
</dbReference>
<protein>
    <recommendedName>
        <fullName evidence="4">DNA mismatch repair protein MutL</fullName>
    </recommendedName>
</protein>
<dbReference type="CDD" id="cd16926">
    <property type="entry name" value="HATPase_MutL-MLH-PMS-like"/>
    <property type="match status" value="1"/>
</dbReference>
<evidence type="ECO:0000256" key="2">
    <source>
        <dbReference type="ARBA" id="ARBA00022763"/>
    </source>
</evidence>
<dbReference type="NCBIfam" id="TIGR00585">
    <property type="entry name" value="mutl"/>
    <property type="match status" value="1"/>
</dbReference>
<evidence type="ECO:0000256" key="3">
    <source>
        <dbReference type="ARBA" id="ARBA00023204"/>
    </source>
</evidence>
<dbReference type="SUPFAM" id="SSF118116">
    <property type="entry name" value="DNA mismatch repair protein MutL"/>
    <property type="match status" value="1"/>
</dbReference>
<dbReference type="PROSITE" id="PS00058">
    <property type="entry name" value="DNA_MISMATCH_REPAIR_1"/>
    <property type="match status" value="1"/>
</dbReference>
<keyword evidence="2 4" id="KW-0227">DNA damage</keyword>
<comment type="similarity">
    <text evidence="1 4">Belongs to the DNA mismatch repair MutL/HexB family.</text>
</comment>
<evidence type="ECO:0000259" key="5">
    <source>
        <dbReference type="SMART" id="SM00853"/>
    </source>
</evidence>
<dbReference type="OrthoDB" id="9763467at2"/>